<dbReference type="HOGENOM" id="CLU_079417_0_0_1"/>
<dbReference type="InterPro" id="IPR012312">
    <property type="entry name" value="Hemerythrin-like"/>
</dbReference>
<dbReference type="RefSeq" id="XP_016645650.1">
    <property type="nucleotide sequence ID" value="XM_016784893.1"/>
</dbReference>
<dbReference type="VEuPathDB" id="FungiDB:SAPIO_CDS1677"/>
<dbReference type="OrthoDB" id="9983919at2759"/>
<protein>
    <recommendedName>
        <fullName evidence="1">Hemerythrin-like domain-containing protein</fullName>
    </recommendedName>
</protein>
<dbReference type="OMA" id="AVMDMGR"/>
<organism evidence="2 3">
    <name type="scientific">Pseudallescheria apiosperma</name>
    <name type="common">Scedosporium apiospermum</name>
    <dbReference type="NCBI Taxonomy" id="563466"/>
    <lineage>
        <taxon>Eukaryota</taxon>
        <taxon>Fungi</taxon>
        <taxon>Dikarya</taxon>
        <taxon>Ascomycota</taxon>
        <taxon>Pezizomycotina</taxon>
        <taxon>Sordariomycetes</taxon>
        <taxon>Hypocreomycetidae</taxon>
        <taxon>Microascales</taxon>
        <taxon>Microascaceae</taxon>
        <taxon>Scedosporium</taxon>
    </lineage>
</organism>
<dbReference type="EMBL" id="JOWA01000066">
    <property type="protein sequence ID" value="KEZ45851.1"/>
    <property type="molecule type" value="Genomic_DNA"/>
</dbReference>
<dbReference type="KEGG" id="sapo:SAPIO_CDS1677"/>
<comment type="caution">
    <text evidence="2">The sequence shown here is derived from an EMBL/GenBank/DDBJ whole genome shotgun (WGS) entry which is preliminary data.</text>
</comment>
<dbReference type="GeneID" id="27720749"/>
<accession>A0A084GET9</accession>
<proteinExistence type="predicted"/>
<name>A0A084GET9_PSEDA</name>
<dbReference type="Gene3D" id="1.20.120.520">
    <property type="entry name" value="nmb1532 protein domain like"/>
    <property type="match status" value="1"/>
</dbReference>
<evidence type="ECO:0000313" key="2">
    <source>
        <dbReference type="EMBL" id="KEZ45851.1"/>
    </source>
</evidence>
<dbReference type="Pfam" id="PF01814">
    <property type="entry name" value="Hemerythrin"/>
    <property type="match status" value="1"/>
</dbReference>
<gene>
    <name evidence="2" type="ORF">SAPIO_CDS1677</name>
</gene>
<evidence type="ECO:0000313" key="3">
    <source>
        <dbReference type="Proteomes" id="UP000028545"/>
    </source>
</evidence>
<feature type="domain" description="Hemerythrin-like" evidence="1">
    <location>
        <begin position="4"/>
        <end position="122"/>
    </location>
</feature>
<keyword evidence="3" id="KW-1185">Reference proteome</keyword>
<reference evidence="2 3" key="1">
    <citation type="journal article" date="2014" name="Genome Announc.">
        <title>Draft genome sequence of the pathogenic fungus Scedosporium apiospermum.</title>
        <authorList>
            <person name="Vandeputte P."/>
            <person name="Ghamrawi S."/>
            <person name="Rechenmann M."/>
            <person name="Iltis A."/>
            <person name="Giraud S."/>
            <person name="Fleury M."/>
            <person name="Thornton C."/>
            <person name="Delhaes L."/>
            <person name="Meyer W."/>
            <person name="Papon N."/>
            <person name="Bouchara J.P."/>
        </authorList>
    </citation>
    <scope>NUCLEOTIDE SEQUENCE [LARGE SCALE GENOMIC DNA]</scope>
    <source>
        <strain evidence="2 3">IHEM 14462</strain>
    </source>
</reference>
<sequence>MPMISDAIVKDHRELEQYYNEVIGSTDSDHQQRYGNQFTWELARHSVGEELLVYPAFEEYLGSQGKSMAEIDRKEHHRVKELLKEFQNMRATDSEYVPKLKEIWRPLYEHMKEEEDQELPMLEKVLEGEKSRALSDEFDKTKAFVPTRSHPSAGENPPFETAMGLMTAPIDKVADVFRKFPTLATVPNDYPVDDITDCESGAYYDFVQERSGGDPEVIKNAAAAASPA</sequence>
<evidence type="ECO:0000259" key="1">
    <source>
        <dbReference type="Pfam" id="PF01814"/>
    </source>
</evidence>
<dbReference type="PANTHER" id="PTHR35585:SF1">
    <property type="entry name" value="HHE DOMAIN PROTEIN (AFU_ORTHOLOGUE AFUA_4G00730)"/>
    <property type="match status" value="1"/>
</dbReference>
<dbReference type="PANTHER" id="PTHR35585">
    <property type="entry name" value="HHE DOMAIN PROTEIN (AFU_ORTHOLOGUE AFUA_4G00730)"/>
    <property type="match status" value="1"/>
</dbReference>
<dbReference type="AlphaFoldDB" id="A0A084GET9"/>
<dbReference type="Proteomes" id="UP000028545">
    <property type="component" value="Unassembled WGS sequence"/>
</dbReference>